<evidence type="ECO:0000313" key="3">
    <source>
        <dbReference type="EMBL" id="MFD0862787.1"/>
    </source>
</evidence>
<protein>
    <submittedName>
        <fullName evidence="3">Amidohydrolase family protein</fullName>
    </submittedName>
</protein>
<dbReference type="InterPro" id="IPR006680">
    <property type="entry name" value="Amidohydro-rel"/>
</dbReference>
<dbReference type="RefSeq" id="WP_386408243.1">
    <property type="nucleotide sequence ID" value="NZ_JBHTJH010000010.1"/>
</dbReference>
<dbReference type="Gene3D" id="2.120.10.30">
    <property type="entry name" value="TolB, C-terminal domain"/>
    <property type="match status" value="4"/>
</dbReference>
<dbReference type="InterPro" id="IPR011659">
    <property type="entry name" value="WD40"/>
</dbReference>
<dbReference type="Pfam" id="PF01979">
    <property type="entry name" value="Amidohydro_1"/>
    <property type="match status" value="1"/>
</dbReference>
<dbReference type="Pfam" id="PF07676">
    <property type="entry name" value="PD40"/>
    <property type="match status" value="3"/>
</dbReference>
<evidence type="ECO:0000256" key="1">
    <source>
        <dbReference type="ARBA" id="ARBA00009820"/>
    </source>
</evidence>
<sequence length="1097" mass="122482">MIDKIKLMVLTFMAPGLVFAQDKKDDETWDVSNPYENWKINEVSLDTNEGTWMNLDVSPDGQQITFDLLGDIYIMPISGGKAKALRTGLAFEVQPRFSPDGKKISFTSDAGGGDNIWIMNTDGSNARQITKEKSQLLNNAIWTPDGNSLIARKHFTSQRSVGAGEMWQYHITGGSGLKLTKRKNDQQDVNEPSISNDGMHLYYCEDMYPGGYFQYNKDPNSQIYVIKRYNFENGKTITVTGGPGSASRPTISRDGKKLAFIKRIRTKTVLFIHDLQTGEEWPVYDQLNKDQMEAWAIFGTYPNMSWMPNNKEIVFWAGGKIHKVNIETSKVSSMPFNVRTNIKIAETHRAKHKVDSDMFDAKVIRHVKTSPDGKTIVFSALGRLWTKKLPNGKPKRLTESKDFEFEPDFSPDGKEIVYVTWDDEPLGGIYKISAKGGSPIKLTAEKGIYRFPSFSTDGKSIVYGKQRGNSDQGRTFTKEPGIYTMDVSGKNIKKLAERGINPSFSADGKRVIFQTGGQFFGSLTKELKSVDLNGKDERTHFKSKYANSIVPSPDNKWLLFSNLHKAYVTPMVLTGQIVEFDPKTKAFPVTQVAKDAGYNLHWSNNGTKLHWTLGDDYFSNDIHERFTYLKNSPDSIPPMSEKGIKVGLKAMTDKPEGRIAFTNARIITMEGDEVIQNGTILINGNKIEAISGDPAGMIIPKGTKIYDATGKTIMPGIVDAHAHIGAFRDGLNTKKHWQLYANLAFGVTTAHDPSANSETVFGLSELVKSGEMVGPRIYSTGFILYGADGDFKAVINDLDDARSAIRRTKAFGATSVKSYNQPRRDQRQQVMQAAKELGVNVVPEGGSNFFHNMTMIMDGHTGVEHNIPVAPVYKDVVTLWSNSQSGYTPTLIVNYGGMNGEYFYYERDNVWENEKLLKYTPRHIVDSRSRHRTKVPQEEYKNGHILVSETVTKLSDAGVKANLGAHGQLQGLGAHWELWMLKAGGMSNHEALKAATINGANYIGMGDELGSLKVGKLADLIVLDENPLEDIENSNSVRYTMVNGRLYDTETMNEIGNETKARGKFYWENNKYNAAFPWHEETQSFTIPGCSCHAIKH</sequence>
<dbReference type="Gene3D" id="1.20.58.520">
    <property type="entry name" value="Amidohydrolase"/>
    <property type="match status" value="1"/>
</dbReference>
<organism evidence="3 4">
    <name type="scientific">Sungkyunkwania multivorans</name>
    <dbReference type="NCBI Taxonomy" id="1173618"/>
    <lineage>
        <taxon>Bacteria</taxon>
        <taxon>Pseudomonadati</taxon>
        <taxon>Bacteroidota</taxon>
        <taxon>Flavobacteriia</taxon>
        <taxon>Flavobacteriales</taxon>
        <taxon>Flavobacteriaceae</taxon>
        <taxon>Sungkyunkwania</taxon>
    </lineage>
</organism>
<dbReference type="SUPFAM" id="SSF82171">
    <property type="entry name" value="DPP6 N-terminal domain-like"/>
    <property type="match status" value="2"/>
</dbReference>
<dbReference type="SUPFAM" id="SSF51338">
    <property type="entry name" value="Composite domain of metallo-dependent hydrolases"/>
    <property type="match status" value="1"/>
</dbReference>
<evidence type="ECO:0000313" key="4">
    <source>
        <dbReference type="Proteomes" id="UP001596978"/>
    </source>
</evidence>
<accession>A0ABW3D0Y1</accession>
<gene>
    <name evidence="3" type="ORF">ACFQ1M_11275</name>
</gene>
<dbReference type="InterPro" id="IPR011059">
    <property type="entry name" value="Metal-dep_hydrolase_composite"/>
</dbReference>
<dbReference type="Gene3D" id="3.40.50.10910">
    <property type="entry name" value="Amidohydrolase"/>
    <property type="match status" value="1"/>
</dbReference>
<dbReference type="SUPFAM" id="SSF51556">
    <property type="entry name" value="Metallo-dependent hydrolases"/>
    <property type="match status" value="1"/>
</dbReference>
<dbReference type="InterPro" id="IPR011042">
    <property type="entry name" value="6-blade_b-propeller_TolB-like"/>
</dbReference>
<dbReference type="EMBL" id="JBHTJH010000010">
    <property type="protein sequence ID" value="MFD0862787.1"/>
    <property type="molecule type" value="Genomic_DNA"/>
</dbReference>
<dbReference type="PANTHER" id="PTHR36842">
    <property type="entry name" value="PROTEIN TOLB HOMOLOG"/>
    <property type="match status" value="1"/>
</dbReference>
<keyword evidence="4" id="KW-1185">Reference proteome</keyword>
<evidence type="ECO:0000259" key="2">
    <source>
        <dbReference type="Pfam" id="PF01979"/>
    </source>
</evidence>
<dbReference type="Pfam" id="PF26549">
    <property type="entry name" value="Tricorn_N"/>
    <property type="match status" value="1"/>
</dbReference>
<reference evidence="4" key="1">
    <citation type="journal article" date="2019" name="Int. J. Syst. Evol. Microbiol.">
        <title>The Global Catalogue of Microorganisms (GCM) 10K type strain sequencing project: providing services to taxonomists for standard genome sequencing and annotation.</title>
        <authorList>
            <consortium name="The Broad Institute Genomics Platform"/>
            <consortium name="The Broad Institute Genome Sequencing Center for Infectious Disease"/>
            <person name="Wu L."/>
            <person name="Ma J."/>
        </authorList>
    </citation>
    <scope>NUCLEOTIDE SEQUENCE [LARGE SCALE GENOMIC DNA]</scope>
    <source>
        <strain evidence="4">CCUG 62952</strain>
    </source>
</reference>
<comment type="caution">
    <text evidence="3">The sequence shown here is derived from an EMBL/GenBank/DDBJ whole genome shotgun (WGS) entry which is preliminary data.</text>
</comment>
<feature type="domain" description="Amidohydrolase-related" evidence="2">
    <location>
        <begin position="981"/>
        <end position="1046"/>
    </location>
</feature>
<dbReference type="Proteomes" id="UP001596978">
    <property type="component" value="Unassembled WGS sequence"/>
</dbReference>
<proteinExistence type="inferred from homology"/>
<comment type="similarity">
    <text evidence="1">Belongs to the TolB family.</text>
</comment>
<dbReference type="PANTHER" id="PTHR36842:SF1">
    <property type="entry name" value="PROTEIN TOLB"/>
    <property type="match status" value="1"/>
</dbReference>
<dbReference type="InterPro" id="IPR032466">
    <property type="entry name" value="Metal_Hydrolase"/>
</dbReference>
<dbReference type="Gene3D" id="3.30.110.90">
    <property type="entry name" value="Amidohydrolase"/>
    <property type="match status" value="1"/>
</dbReference>
<name>A0ABW3D0Y1_9FLAO</name>
<dbReference type="Gene3D" id="2.30.40.10">
    <property type="entry name" value="Urease, subunit C, domain 1"/>
    <property type="match status" value="1"/>
</dbReference>